<accession>A0AC60P7S4</accession>
<organism evidence="1 2">
    <name type="scientific">Ixodes persulcatus</name>
    <name type="common">Taiga tick</name>
    <dbReference type="NCBI Taxonomy" id="34615"/>
    <lineage>
        <taxon>Eukaryota</taxon>
        <taxon>Metazoa</taxon>
        <taxon>Ecdysozoa</taxon>
        <taxon>Arthropoda</taxon>
        <taxon>Chelicerata</taxon>
        <taxon>Arachnida</taxon>
        <taxon>Acari</taxon>
        <taxon>Parasitiformes</taxon>
        <taxon>Ixodida</taxon>
        <taxon>Ixodoidea</taxon>
        <taxon>Ixodidae</taxon>
        <taxon>Ixodinae</taxon>
        <taxon>Ixodes</taxon>
    </lineage>
</organism>
<proteinExistence type="predicted"/>
<dbReference type="Proteomes" id="UP000805193">
    <property type="component" value="Unassembled WGS sequence"/>
</dbReference>
<keyword evidence="2" id="KW-1185">Reference proteome</keyword>
<name>A0AC60P7S4_IXOPE</name>
<protein>
    <submittedName>
        <fullName evidence="1">Uncharacterized protein</fullName>
    </submittedName>
</protein>
<dbReference type="EMBL" id="JABSTQ010011104">
    <property type="protein sequence ID" value="KAG0415144.1"/>
    <property type="molecule type" value="Genomic_DNA"/>
</dbReference>
<gene>
    <name evidence="1" type="ORF">HPB47_007697</name>
</gene>
<evidence type="ECO:0000313" key="1">
    <source>
        <dbReference type="EMBL" id="KAG0415144.1"/>
    </source>
</evidence>
<reference evidence="1 2" key="1">
    <citation type="journal article" date="2020" name="Cell">
        <title>Large-Scale Comparative Analyses of Tick Genomes Elucidate Their Genetic Diversity and Vector Capacities.</title>
        <authorList>
            <consortium name="Tick Genome and Microbiome Consortium (TIGMIC)"/>
            <person name="Jia N."/>
            <person name="Wang J."/>
            <person name="Shi W."/>
            <person name="Du L."/>
            <person name="Sun Y."/>
            <person name="Zhan W."/>
            <person name="Jiang J.F."/>
            <person name="Wang Q."/>
            <person name="Zhang B."/>
            <person name="Ji P."/>
            <person name="Bell-Sakyi L."/>
            <person name="Cui X.M."/>
            <person name="Yuan T.T."/>
            <person name="Jiang B.G."/>
            <person name="Yang W.F."/>
            <person name="Lam T.T."/>
            <person name="Chang Q.C."/>
            <person name="Ding S.J."/>
            <person name="Wang X.J."/>
            <person name="Zhu J.G."/>
            <person name="Ruan X.D."/>
            <person name="Zhao L."/>
            <person name="Wei J.T."/>
            <person name="Ye R.Z."/>
            <person name="Que T.C."/>
            <person name="Du C.H."/>
            <person name="Zhou Y.H."/>
            <person name="Cheng J.X."/>
            <person name="Dai P.F."/>
            <person name="Guo W.B."/>
            <person name="Han X.H."/>
            <person name="Huang E.J."/>
            <person name="Li L.F."/>
            <person name="Wei W."/>
            <person name="Gao Y.C."/>
            <person name="Liu J.Z."/>
            <person name="Shao H.Z."/>
            <person name="Wang X."/>
            <person name="Wang C.C."/>
            <person name="Yang T.C."/>
            <person name="Huo Q.B."/>
            <person name="Li W."/>
            <person name="Chen H.Y."/>
            <person name="Chen S.E."/>
            <person name="Zhou L.G."/>
            <person name="Ni X.B."/>
            <person name="Tian J.H."/>
            <person name="Sheng Y."/>
            <person name="Liu T."/>
            <person name="Pan Y.S."/>
            <person name="Xia L.Y."/>
            <person name="Li J."/>
            <person name="Zhao F."/>
            <person name="Cao W.C."/>
        </authorList>
    </citation>
    <scope>NUCLEOTIDE SEQUENCE [LARGE SCALE GENOMIC DNA]</scope>
    <source>
        <strain evidence="1">Iper-2018</strain>
    </source>
</reference>
<comment type="caution">
    <text evidence="1">The sequence shown here is derived from an EMBL/GenBank/DDBJ whole genome shotgun (WGS) entry which is preliminary data.</text>
</comment>
<sequence>MEEEDEAAGRNLSSVAEKFSATPDTALKIFTLEVQEAYQLLGCAALTPQPQAYVAATSTPRREAMEVTVEGEPLSLAEASSADWQTIHRRHRLTPGSTNLSPKPNSDRPPSPNADYPRPPKVARRVSSPTLPLEDYKIILRPQSGLALAALSEITLIRIIQSTAGVPSPGGMQDQIKVCGTANFVIISTPEENHVPLYLGATTLLIQGKEHHFSTHVAAPADTSVGLIHGIPPEDSPDLVLTTLQQHNPRVSILSTRRLGSTGAIQVLFDSPRIPFWLKYDGAQRRCTPFRQRREACVNCWRTGHRRDVCPNPAINRCVACGLENPEQNHPCTPTCIVCNGDHPTGHPTCPYRFQKRRRAPGPRRTDPVPTFRTPVPTRGPVSEAGSGTSSHKSTPRTTQTPAAPNRSRLRSRSRSRFRSCSGSRSRAEAPQQPPTDNNLRQKPPQNQDSPGDSGGRKRRTHRVSWADVARSASPNPTPSPPIPTFRAELASLRAENIKLREEINRLKATSKPSTVPPAAPVAPSAPKLPTVPPAAPATPSALAGSSPAKKRAASEPSHTDSTSYHPECVTRLEFNRLQHTTNDNRQAIEVLAAQFATFRTEILAALAALQQAILAPPASPPQARERLVGFYDITSHYRLSRRLYPPATQALSREESVMWRQLQTHSFPSPLERWDAALRSSDPTTQLQVVRRAAEVAEAHGLPATRCG</sequence>
<evidence type="ECO:0000313" key="2">
    <source>
        <dbReference type="Proteomes" id="UP000805193"/>
    </source>
</evidence>